<proteinExistence type="predicted"/>
<keyword evidence="10 14" id="KW-0175">Coiled coil</keyword>
<dbReference type="Pfam" id="PF19214">
    <property type="entry name" value="CoV_S2_C"/>
    <property type="match status" value="1"/>
</dbReference>
<evidence type="ECO:0000256" key="15">
    <source>
        <dbReference type="SAM" id="Phobius"/>
    </source>
</evidence>
<evidence type="ECO:0000313" key="18">
    <source>
        <dbReference type="EMBL" id="WCC62298.1"/>
    </source>
</evidence>
<dbReference type="GO" id="GO:0019064">
    <property type="term" value="P:fusion of virus membrane with host plasma membrane"/>
    <property type="evidence" value="ECO:0007669"/>
    <property type="project" value="InterPro"/>
</dbReference>
<dbReference type="InterPro" id="IPR002551">
    <property type="entry name" value="Spike_S1_CoV"/>
</dbReference>
<dbReference type="Gene3D" id="2.60.40.3130">
    <property type="match status" value="1"/>
</dbReference>
<keyword evidence="9" id="KW-0843">Virulence</keyword>
<evidence type="ECO:0000256" key="1">
    <source>
        <dbReference type="ARBA" id="ARBA00022581"/>
    </source>
</evidence>
<evidence type="ECO:0000256" key="2">
    <source>
        <dbReference type="ARBA" id="ARBA00022692"/>
    </source>
</evidence>
<evidence type="ECO:0000256" key="6">
    <source>
        <dbReference type="ARBA" id="ARBA00022870"/>
    </source>
</evidence>
<dbReference type="Pfam" id="PF01600">
    <property type="entry name" value="CoV_S1"/>
    <property type="match status" value="1"/>
</dbReference>
<sequence length="1337" mass="146868">MRLGLPPNTTSYVAGYLPTPGNWSCGANDRVVYYRGVHGVFIRYFRFAGKWSIGVGPSTLAGTQDFGLFLGAVQNQYLTIRICRWPRDQLAGLPSGSSAFDCIFNKQIAYTLAHEGGQVIGLSWTGNAVTVHGAQQLYRIYVPTAEKWNSVSLSCQYAVSCGHQVIYKPITAIATTNDKGWITSYSVCNNCSGFPGHVFAVGEGGKIPESFSFTNWFFLTNSSSPLQGRLSAIQPLKVHCLWPIPALTPEQGVIYFNSTNTHQKRCNGFDEPVVAEYLRFSINATSTVQIGVLSLLALNNSFNFSCTNNSDIHDTNQRIGIPFGKTYQPYYCFVVQGFDVAANRSFVGIMPSDVREIVVSASGSVYINGFRLFTVQPLIGVKLNFSSLTGSDFWTVAYTSNTHVLVDLQHTYITGILYCDNPLNRLKCQHHQFYMEDGFYSSAEVAAPVAQTVVMLPEYSGLTNITLKIDVAWERNGACIQCEPESKNVTLNGDPRGSVCVEANRFTVNTIVNANSPAYRVGPKTGNCPFYWYNIDKYLRFGSICFSLVDNGGCTMPIVAINYINIEYSIGVLYVTHTPGDAIVGVPSSFSERLGYLDASVVHLNVCTEYNIYGIVGKGVINEINETYSTGIVYTDAGGTLVSFKNTTSGKVYGVRPCQTFMQYAVVSDNIVGVISASTEVGIPFNHTIDTPMFYYSTNTDRNCTDPVLTYASMGICSDGAIGYVQPRVVSSPPFSPIVSGNVTVPVNFTVSVQAEYVQVSLRAVVVDCPTYVCNGNVRCIQLLQQYVTACTSVESALAMNARLESQEVNDMLAVDYAAYQSALQYNVDSFENDFNITNVMPAGDGKGSFIEDLLFDKVITNGLGAVDADYKKCLEDNGNRLGADTICRQFYNGISVLPALTDNNRLSLYSASLMGGITLGAFGAGLAALPFSLSVFSKMNYLALQTDFIQENQKILAAAFNNAMGNITNAFSDVNNALQQTSDAIKTVASALNKVQDAVNNQGEALQKLTSQLSMNFDAISSSIEDIYNRLDDLAADAQVDRLINGRLAALSSFTAAQLVKYSEVRQSRAVAMQKVNECVKSQSSRLGFCGNGTHLFSMVVGAPEGLMFLHTVLLPTEYREVAAWAGICVGDRAYVLREPQQVLFRFNETFYVTPRNMYQPRVPVMADFVQIQSCAVTYVNLTSTEFENLVPDFIDVNKTLEDFISKLPNYTYPDLDLGVYNHTFLNLTEQISTLENRSAELELIAERLKQHIDNINNTLVDLEWLDRLETYIKWPWYVWLAIACVFVLLLAGLLWCCIATGCCGCCGCLAASCAGCCDCQGKKLQRYEVEKVHIQ</sequence>
<name>A0AA49EC36_9NIDO</name>
<evidence type="ECO:0000256" key="5">
    <source>
        <dbReference type="ARBA" id="ARBA00022844"/>
    </source>
</evidence>
<keyword evidence="5" id="KW-0946">Virion</keyword>
<dbReference type="PROSITE" id="PS51923">
    <property type="entry name" value="COV_S2_HR1"/>
    <property type="match status" value="1"/>
</dbReference>
<dbReference type="Pfam" id="PF01601">
    <property type="entry name" value="CoV_S2"/>
    <property type="match status" value="1"/>
</dbReference>
<dbReference type="GO" id="GO:0075509">
    <property type="term" value="P:endocytosis involved in viral entry into host cell"/>
    <property type="evidence" value="ECO:0007669"/>
    <property type="project" value="InterPro"/>
</dbReference>
<dbReference type="PROSITE" id="PS51924">
    <property type="entry name" value="COV_S2_HR2"/>
    <property type="match status" value="1"/>
</dbReference>
<evidence type="ECO:0000259" key="16">
    <source>
        <dbReference type="PROSITE" id="PS51923"/>
    </source>
</evidence>
<evidence type="ECO:0000256" key="4">
    <source>
        <dbReference type="ARBA" id="ARBA00022804"/>
    </source>
</evidence>
<feature type="domain" description="Coronavirus spike (S) glycoprotein S2 subunit heptad repeat 2 (HR2) region profile" evidence="17">
    <location>
        <begin position="1193"/>
        <end position="1289"/>
    </location>
</feature>
<keyword evidence="6" id="KW-1043">Host membrane</keyword>
<dbReference type="InterPro" id="IPR043607">
    <property type="entry name" value="CoV_S1_C"/>
</dbReference>
<dbReference type="SUPFAM" id="SSF111474">
    <property type="entry name" value="Coronavirus S2 glycoprotein"/>
    <property type="match status" value="2"/>
</dbReference>
<protein>
    <submittedName>
        <fullName evidence="18">Spike glycoprotein</fullName>
    </submittedName>
</protein>
<dbReference type="GO" id="GO:0044173">
    <property type="term" value="C:host cell endoplasmic reticulum-Golgi intermediate compartment membrane"/>
    <property type="evidence" value="ECO:0007669"/>
    <property type="project" value="UniProtKB-SubCell"/>
</dbReference>
<dbReference type="GO" id="GO:0016020">
    <property type="term" value="C:membrane"/>
    <property type="evidence" value="ECO:0007669"/>
    <property type="project" value="InterPro"/>
</dbReference>
<dbReference type="InterPro" id="IPR043614">
    <property type="entry name" value="Spike_S2_CoV_C"/>
</dbReference>
<feature type="domain" description="Coronavirus spike (S) glycoprotein S2 subunit heptad repeat 1 (HR1) region profile" evidence="16">
    <location>
        <begin position="930"/>
        <end position="1049"/>
    </location>
</feature>
<dbReference type="GO" id="GO:0046813">
    <property type="term" value="P:receptor-mediated virion attachment to host cell"/>
    <property type="evidence" value="ECO:0007669"/>
    <property type="project" value="InterPro"/>
</dbReference>
<dbReference type="GO" id="GO:0019031">
    <property type="term" value="C:viral envelope"/>
    <property type="evidence" value="ECO:0007669"/>
    <property type="project" value="UniProtKB-KW"/>
</dbReference>
<keyword evidence="7" id="KW-0261">Viral envelope protein</keyword>
<accession>A0AA49EC36</accession>
<keyword evidence="3" id="KW-0732">Signal</keyword>
<evidence type="ECO:0000256" key="7">
    <source>
        <dbReference type="ARBA" id="ARBA00022879"/>
    </source>
</evidence>
<keyword evidence="4" id="KW-1161">Viral attachment to host cell</keyword>
<keyword evidence="12" id="KW-0325">Glycoprotein</keyword>
<keyword evidence="8 15" id="KW-1133">Transmembrane helix</keyword>
<dbReference type="InterPro" id="IPR044874">
    <property type="entry name" value="Spike_S2_CoV_HR2"/>
</dbReference>
<dbReference type="EMBL" id="OQ175124">
    <property type="protein sequence ID" value="WCC62298.1"/>
    <property type="molecule type" value="Genomic_RNA"/>
</dbReference>
<feature type="transmembrane region" description="Helical" evidence="15">
    <location>
        <begin position="1278"/>
        <end position="1297"/>
    </location>
</feature>
<dbReference type="InterPro" id="IPR043473">
    <property type="entry name" value="S2_sf_CoV"/>
</dbReference>
<evidence type="ECO:0000256" key="9">
    <source>
        <dbReference type="ARBA" id="ARBA00023026"/>
    </source>
</evidence>
<dbReference type="GO" id="GO:0039654">
    <property type="term" value="P:fusion of virus membrane with host endosome membrane"/>
    <property type="evidence" value="ECO:0007669"/>
    <property type="project" value="InterPro"/>
</dbReference>
<keyword evidence="13" id="KW-1160">Virus entry into host cell</keyword>
<gene>
    <name evidence="18" type="primary">S</name>
</gene>
<evidence type="ECO:0000256" key="8">
    <source>
        <dbReference type="ARBA" id="ARBA00022989"/>
    </source>
</evidence>
<dbReference type="CDD" id="cd22369">
    <property type="entry name" value="alphaCoV_Spike_SD1-2_S1-S2_S2"/>
    <property type="match status" value="1"/>
</dbReference>
<dbReference type="GO" id="GO:0055036">
    <property type="term" value="C:virion membrane"/>
    <property type="evidence" value="ECO:0007669"/>
    <property type="project" value="UniProtKB-SubCell"/>
</dbReference>
<evidence type="ECO:0000256" key="12">
    <source>
        <dbReference type="ARBA" id="ARBA00023180"/>
    </source>
</evidence>
<keyword evidence="11 15" id="KW-0472">Membrane</keyword>
<dbReference type="InterPro" id="IPR044873">
    <property type="entry name" value="Spike_S2_CoV_HR1"/>
</dbReference>
<feature type="coiled-coil region" evidence="14">
    <location>
        <begin position="1233"/>
        <end position="1267"/>
    </location>
</feature>
<evidence type="ECO:0000256" key="3">
    <source>
        <dbReference type="ARBA" id="ARBA00022729"/>
    </source>
</evidence>
<dbReference type="Pfam" id="PF19209">
    <property type="entry name" value="CoV_S1_C"/>
    <property type="match status" value="1"/>
</dbReference>
<reference evidence="18" key="1">
    <citation type="submission" date="2023-01" db="EMBL/GenBank/DDBJ databases">
        <title>Panoramic Analysis of Coronaviruses Carried by Representative Bat Species in Southern China to Better Understand the Coronavirus Sphere.</title>
        <authorList>
            <person name="Han Y."/>
            <person name="Xu P."/>
            <person name="Wang Y."/>
            <person name="Zhao W."/>
            <person name="Wang J."/>
            <person name="Jin Q."/>
            <person name="Wu Z."/>
        </authorList>
    </citation>
    <scope>NUCLEOTIDE SEQUENCE</scope>
    <source>
        <strain evidence="18">BtPa-AlphaCoV/GX2019-Q104</strain>
    </source>
</reference>
<evidence type="ECO:0000256" key="10">
    <source>
        <dbReference type="ARBA" id="ARBA00023054"/>
    </source>
</evidence>
<evidence type="ECO:0000256" key="13">
    <source>
        <dbReference type="ARBA" id="ARBA00023296"/>
    </source>
</evidence>
<evidence type="ECO:0000256" key="14">
    <source>
        <dbReference type="SAM" id="Coils"/>
    </source>
</evidence>
<evidence type="ECO:0000259" key="17">
    <source>
        <dbReference type="PROSITE" id="PS51924"/>
    </source>
</evidence>
<keyword evidence="1" id="KW-0945">Host-virus interaction</keyword>
<dbReference type="Gene3D" id="1.20.5.300">
    <property type="match status" value="2"/>
</dbReference>
<evidence type="ECO:0000256" key="11">
    <source>
        <dbReference type="ARBA" id="ARBA00023136"/>
    </source>
</evidence>
<dbReference type="InterPro" id="IPR002552">
    <property type="entry name" value="Spike_S2_CoV"/>
</dbReference>
<keyword evidence="2 15" id="KW-0812">Transmembrane</keyword>
<organism evidence="18">
    <name type="scientific">Bat Coronavirus PaGX19</name>
    <dbReference type="NCBI Taxonomy" id="3018871"/>
    <lineage>
        <taxon>Viruses</taxon>
        <taxon>Riboviria</taxon>
        <taxon>Orthornavirae</taxon>
        <taxon>Pisuviricota</taxon>
        <taxon>Pisoniviricetes</taxon>
        <taxon>Nidovirales</taxon>
        <taxon>Cornidovirineae</taxon>
        <taxon>Coronaviridae</taxon>
        <taxon>Orthocoronavirinae</taxon>
    </lineage>
</organism>